<organism evidence="1 2">
    <name type="scientific">Anncaliia algerae PRA339</name>
    <dbReference type="NCBI Taxonomy" id="1288291"/>
    <lineage>
        <taxon>Eukaryota</taxon>
        <taxon>Fungi</taxon>
        <taxon>Fungi incertae sedis</taxon>
        <taxon>Microsporidia</taxon>
        <taxon>Tubulinosematoidea</taxon>
        <taxon>Tubulinosematidae</taxon>
        <taxon>Anncaliia</taxon>
    </lineage>
</organism>
<dbReference type="HOGENOM" id="CLU_3105911_0_0_1"/>
<evidence type="ECO:0008006" key="3">
    <source>
        <dbReference type="Google" id="ProtNLM"/>
    </source>
</evidence>
<sequence length="51" mass="5996">MPGITIITDCWRVYLNFSSIVYNHSTVNHSQNFIDTILEPIHKRLKIVGYF</sequence>
<dbReference type="OrthoDB" id="10319695at2759"/>
<accession>A0A059EYL5</accession>
<reference evidence="1 2" key="2">
    <citation type="submission" date="2014-03" db="EMBL/GenBank/DDBJ databases">
        <title>The Genome Sequence of Anncaliia algerae insect isolate PRA339.</title>
        <authorList>
            <consortium name="The Broad Institute Genome Sequencing Platform"/>
            <consortium name="The Broad Institute Genome Sequencing Center for Infectious Disease"/>
            <person name="Cuomo C."/>
            <person name="Becnel J."/>
            <person name="Sanscrainte N."/>
            <person name="Walker B."/>
            <person name="Young S.K."/>
            <person name="Zeng Q."/>
            <person name="Gargeya S."/>
            <person name="Fitzgerald M."/>
            <person name="Haas B."/>
            <person name="Abouelleil A."/>
            <person name="Alvarado L."/>
            <person name="Arachchi H.M."/>
            <person name="Berlin A.M."/>
            <person name="Chapman S.B."/>
            <person name="Dewar J."/>
            <person name="Goldberg J."/>
            <person name="Griggs A."/>
            <person name="Gujja S."/>
            <person name="Hansen M."/>
            <person name="Howarth C."/>
            <person name="Imamovic A."/>
            <person name="Larimer J."/>
            <person name="McCowan C."/>
            <person name="Murphy C."/>
            <person name="Neiman D."/>
            <person name="Pearson M."/>
            <person name="Priest M."/>
            <person name="Roberts A."/>
            <person name="Saif S."/>
            <person name="Shea T."/>
            <person name="Sisk P."/>
            <person name="Sykes S."/>
            <person name="Wortman J."/>
            <person name="Nusbaum C."/>
            <person name="Birren B."/>
        </authorList>
    </citation>
    <scope>NUCLEOTIDE SEQUENCE [LARGE SCALE GENOMIC DNA]</scope>
    <source>
        <strain evidence="1 2">PRA339</strain>
    </source>
</reference>
<reference evidence="2" key="1">
    <citation type="submission" date="2013-02" db="EMBL/GenBank/DDBJ databases">
        <authorList>
            <consortium name="The Broad Institute Genome Sequencing Platform"/>
            <person name="Cuomo C."/>
            <person name="Becnel J."/>
            <person name="Sanscrainte N."/>
            <person name="Walker B."/>
            <person name="Young S.K."/>
            <person name="Zeng Q."/>
            <person name="Gargeya S."/>
            <person name="Fitzgerald M."/>
            <person name="Haas B."/>
            <person name="Abouelleil A."/>
            <person name="Alvarado L."/>
            <person name="Arachchi H.M."/>
            <person name="Berlin A.M."/>
            <person name="Chapman S.B."/>
            <person name="Dewar J."/>
            <person name="Goldberg J."/>
            <person name="Griggs A."/>
            <person name="Gujja S."/>
            <person name="Hansen M."/>
            <person name="Howarth C."/>
            <person name="Imamovic A."/>
            <person name="Larimer J."/>
            <person name="McCowan C."/>
            <person name="Murphy C."/>
            <person name="Neiman D."/>
            <person name="Pearson M."/>
            <person name="Priest M."/>
            <person name="Roberts A."/>
            <person name="Saif S."/>
            <person name="Shea T."/>
            <person name="Sisk P."/>
            <person name="Sykes S."/>
            <person name="Wortman J."/>
            <person name="Nusbaum C."/>
            <person name="Birren B."/>
        </authorList>
    </citation>
    <scope>NUCLEOTIDE SEQUENCE [LARGE SCALE GENOMIC DNA]</scope>
    <source>
        <strain evidence="2">PRA339</strain>
    </source>
</reference>
<gene>
    <name evidence="1" type="ORF">H312_02640</name>
</gene>
<dbReference type="AlphaFoldDB" id="A0A059EYL5"/>
<dbReference type="VEuPathDB" id="MicrosporidiaDB:H312_02640"/>
<protein>
    <recommendedName>
        <fullName evidence="3">ISXO2-like transposase domain-containing protein</fullName>
    </recommendedName>
</protein>
<name>A0A059EYL5_9MICR</name>
<evidence type="ECO:0000313" key="2">
    <source>
        <dbReference type="Proteomes" id="UP000030655"/>
    </source>
</evidence>
<dbReference type="Proteomes" id="UP000030655">
    <property type="component" value="Unassembled WGS sequence"/>
</dbReference>
<proteinExistence type="predicted"/>
<keyword evidence="2" id="KW-1185">Reference proteome</keyword>
<evidence type="ECO:0000313" key="1">
    <source>
        <dbReference type="EMBL" id="KCZ79952.1"/>
    </source>
</evidence>
<dbReference type="EMBL" id="KK365215">
    <property type="protein sequence ID" value="KCZ79952.1"/>
    <property type="molecule type" value="Genomic_DNA"/>
</dbReference>